<proteinExistence type="predicted"/>
<protein>
    <submittedName>
        <fullName evidence="2">Uncharacterized protein</fullName>
    </submittedName>
</protein>
<organism evidence="2 3">
    <name type="scientific">Arthrobacter methylotrophus</name>
    <dbReference type="NCBI Taxonomy" id="121291"/>
    <lineage>
        <taxon>Bacteria</taxon>
        <taxon>Bacillati</taxon>
        <taxon>Actinomycetota</taxon>
        <taxon>Actinomycetes</taxon>
        <taxon>Micrococcales</taxon>
        <taxon>Micrococcaceae</taxon>
        <taxon>Arthrobacter</taxon>
    </lineage>
</organism>
<reference evidence="2 3" key="1">
    <citation type="submission" date="2024-09" db="EMBL/GenBank/DDBJ databases">
        <authorList>
            <person name="Sun Q."/>
            <person name="Mori K."/>
        </authorList>
    </citation>
    <scope>NUCLEOTIDE SEQUENCE [LARGE SCALE GENOMIC DNA]</scope>
    <source>
        <strain evidence="2 3">JCM 13519</strain>
    </source>
</reference>
<evidence type="ECO:0000313" key="2">
    <source>
        <dbReference type="EMBL" id="MFB9713998.1"/>
    </source>
</evidence>
<feature type="compositionally biased region" description="Basic residues" evidence="1">
    <location>
        <begin position="55"/>
        <end position="64"/>
    </location>
</feature>
<dbReference type="EMBL" id="JBHMBH010000019">
    <property type="protein sequence ID" value="MFB9713998.1"/>
    <property type="molecule type" value="Genomic_DNA"/>
</dbReference>
<keyword evidence="3" id="KW-1185">Reference proteome</keyword>
<dbReference type="RefSeq" id="WP_345042654.1">
    <property type="nucleotide sequence ID" value="NZ_BAABED010000001.1"/>
</dbReference>
<gene>
    <name evidence="2" type="ORF">ACFFPI_07490</name>
</gene>
<sequence length="64" mass="7056">MTRSTAIAQTPASTCDKVRDPLKDTEFAGKTLWTCEKPAGHDNRGAHLMTDGQGRKTHWRGSDN</sequence>
<feature type="region of interest" description="Disordered" evidence="1">
    <location>
        <begin position="39"/>
        <end position="64"/>
    </location>
</feature>
<comment type="caution">
    <text evidence="2">The sequence shown here is derived from an EMBL/GenBank/DDBJ whole genome shotgun (WGS) entry which is preliminary data.</text>
</comment>
<name>A0ABV5UNB9_9MICC</name>
<dbReference type="Proteomes" id="UP001589536">
    <property type="component" value="Unassembled WGS sequence"/>
</dbReference>
<evidence type="ECO:0000313" key="3">
    <source>
        <dbReference type="Proteomes" id="UP001589536"/>
    </source>
</evidence>
<accession>A0ABV5UNB9</accession>
<evidence type="ECO:0000256" key="1">
    <source>
        <dbReference type="SAM" id="MobiDB-lite"/>
    </source>
</evidence>